<evidence type="ECO:0000313" key="2">
    <source>
        <dbReference type="Proteomes" id="UP000427906"/>
    </source>
</evidence>
<protein>
    <submittedName>
        <fullName evidence="1">Uncharacterized protein</fullName>
    </submittedName>
</protein>
<keyword evidence="2" id="KW-1185">Reference proteome</keyword>
<sequence length="113" mass="13038">MSVSNSILPDDKSKQQFSCFRASAEFIQIPHFTDGPDDYRLVHGNVATLSQDVPVNHAWIEEIDFVYELSEGHKILFSKDDYYKKNKIINVRTYTAQEAITLIGEYGHWGPWN</sequence>
<dbReference type="AlphaFoldDB" id="A0A5K7YZD8"/>
<name>A0A5K7YZD8_9BACT</name>
<accession>A0A5K7YZD8</accession>
<dbReference type="RefSeq" id="WP_155319423.1">
    <property type="nucleotide sequence ID" value="NZ_AP021874.1"/>
</dbReference>
<dbReference type="KEGG" id="dalk:DSCA_55440"/>
<reference evidence="1 2" key="1">
    <citation type="submission" date="2019-11" db="EMBL/GenBank/DDBJ databases">
        <title>Comparative genomics of hydrocarbon-degrading Desulfosarcina strains.</title>
        <authorList>
            <person name="Watanabe M."/>
            <person name="Kojima H."/>
            <person name="Fukui M."/>
        </authorList>
    </citation>
    <scope>NUCLEOTIDE SEQUENCE [LARGE SCALE GENOMIC DNA]</scope>
    <source>
        <strain evidence="1 2">PL12</strain>
    </source>
</reference>
<dbReference type="Proteomes" id="UP000427906">
    <property type="component" value="Chromosome"/>
</dbReference>
<gene>
    <name evidence="1" type="ORF">DSCA_55440</name>
</gene>
<proteinExistence type="predicted"/>
<dbReference type="EMBL" id="AP021874">
    <property type="protein sequence ID" value="BBO71614.1"/>
    <property type="molecule type" value="Genomic_DNA"/>
</dbReference>
<evidence type="ECO:0000313" key="1">
    <source>
        <dbReference type="EMBL" id="BBO71614.1"/>
    </source>
</evidence>
<organism evidence="1 2">
    <name type="scientific">Desulfosarcina alkanivorans</name>
    <dbReference type="NCBI Taxonomy" id="571177"/>
    <lineage>
        <taxon>Bacteria</taxon>
        <taxon>Pseudomonadati</taxon>
        <taxon>Thermodesulfobacteriota</taxon>
        <taxon>Desulfobacteria</taxon>
        <taxon>Desulfobacterales</taxon>
        <taxon>Desulfosarcinaceae</taxon>
        <taxon>Desulfosarcina</taxon>
    </lineage>
</organism>